<dbReference type="AlphaFoldDB" id="A0A392P4P2"/>
<dbReference type="Proteomes" id="UP000265520">
    <property type="component" value="Unassembled WGS sequence"/>
</dbReference>
<accession>A0A392P4P2</accession>
<comment type="caution">
    <text evidence="1">The sequence shown here is derived from an EMBL/GenBank/DDBJ whole genome shotgun (WGS) entry which is preliminary data.</text>
</comment>
<proteinExistence type="predicted"/>
<name>A0A392P4P2_9FABA</name>
<evidence type="ECO:0000313" key="2">
    <source>
        <dbReference type="Proteomes" id="UP000265520"/>
    </source>
</evidence>
<protein>
    <submittedName>
        <fullName evidence="1">Uncharacterized protein</fullName>
    </submittedName>
</protein>
<keyword evidence="2" id="KW-1185">Reference proteome</keyword>
<dbReference type="EMBL" id="LXQA010062787">
    <property type="protein sequence ID" value="MCI06714.1"/>
    <property type="molecule type" value="Genomic_DNA"/>
</dbReference>
<organism evidence="1 2">
    <name type="scientific">Trifolium medium</name>
    <dbReference type="NCBI Taxonomy" id="97028"/>
    <lineage>
        <taxon>Eukaryota</taxon>
        <taxon>Viridiplantae</taxon>
        <taxon>Streptophyta</taxon>
        <taxon>Embryophyta</taxon>
        <taxon>Tracheophyta</taxon>
        <taxon>Spermatophyta</taxon>
        <taxon>Magnoliopsida</taxon>
        <taxon>eudicotyledons</taxon>
        <taxon>Gunneridae</taxon>
        <taxon>Pentapetalae</taxon>
        <taxon>rosids</taxon>
        <taxon>fabids</taxon>
        <taxon>Fabales</taxon>
        <taxon>Fabaceae</taxon>
        <taxon>Papilionoideae</taxon>
        <taxon>50 kb inversion clade</taxon>
        <taxon>NPAAA clade</taxon>
        <taxon>Hologalegina</taxon>
        <taxon>IRL clade</taxon>
        <taxon>Trifolieae</taxon>
        <taxon>Trifolium</taxon>
    </lineage>
</organism>
<sequence length="70" mass="8273">MEREELWKMRSETVSQLKCIDFLKIPFWRAAPTALRDAQVTVMNFCFEFSTGAPRHNILHDAQLTEQYPK</sequence>
<reference evidence="1 2" key="1">
    <citation type="journal article" date="2018" name="Front. Plant Sci.">
        <title>Red Clover (Trifolium pratense) and Zigzag Clover (T. medium) - A Picture of Genomic Similarities and Differences.</title>
        <authorList>
            <person name="Dluhosova J."/>
            <person name="Istvanek J."/>
            <person name="Nedelnik J."/>
            <person name="Repkova J."/>
        </authorList>
    </citation>
    <scope>NUCLEOTIDE SEQUENCE [LARGE SCALE GENOMIC DNA]</scope>
    <source>
        <strain evidence="2">cv. 10/8</strain>
        <tissue evidence="1">Leaf</tissue>
    </source>
</reference>
<evidence type="ECO:0000313" key="1">
    <source>
        <dbReference type="EMBL" id="MCI06714.1"/>
    </source>
</evidence>